<feature type="non-terminal residue" evidence="2">
    <location>
        <position position="1"/>
    </location>
</feature>
<feature type="region of interest" description="Disordered" evidence="1">
    <location>
        <begin position="29"/>
        <end position="72"/>
    </location>
</feature>
<name>A0A151JXL0_9HYME</name>
<sequence>CEPRRRVPTQPIGPSKETLPLRLVNRTTCGRRARSREAAATARRRAIRGREEKKNGSGGIRTHASEETGALNQRLRPLGHATINERSICFSAVLT</sequence>
<evidence type="ECO:0000256" key="1">
    <source>
        <dbReference type="SAM" id="MobiDB-lite"/>
    </source>
</evidence>
<gene>
    <name evidence="2" type="ORF">ALC56_05814</name>
</gene>
<keyword evidence="3" id="KW-1185">Reference proteome</keyword>
<dbReference type="AlphaFoldDB" id="A0A151JXL0"/>
<proteinExistence type="predicted"/>
<dbReference type="Proteomes" id="UP000078541">
    <property type="component" value="Unassembled WGS sequence"/>
</dbReference>
<evidence type="ECO:0000313" key="2">
    <source>
        <dbReference type="EMBL" id="KYN39769.1"/>
    </source>
</evidence>
<evidence type="ECO:0000313" key="3">
    <source>
        <dbReference type="Proteomes" id="UP000078541"/>
    </source>
</evidence>
<reference evidence="2 3" key="1">
    <citation type="submission" date="2016-03" db="EMBL/GenBank/DDBJ databases">
        <title>Trachymyrmex septentrionalis WGS genome.</title>
        <authorList>
            <person name="Nygaard S."/>
            <person name="Hu H."/>
            <person name="Boomsma J."/>
            <person name="Zhang G."/>
        </authorList>
    </citation>
    <scope>NUCLEOTIDE SEQUENCE [LARGE SCALE GENOMIC DNA]</scope>
    <source>
        <strain evidence="2">Tsep2-gDNA-1</strain>
        <tissue evidence="2">Whole body</tissue>
    </source>
</reference>
<dbReference type="EMBL" id="KQ981572">
    <property type="protein sequence ID" value="KYN39769.1"/>
    <property type="molecule type" value="Genomic_DNA"/>
</dbReference>
<protein>
    <submittedName>
        <fullName evidence="2">Uncharacterized protein</fullName>
    </submittedName>
</protein>
<accession>A0A151JXL0</accession>
<organism evidence="2 3">
    <name type="scientific">Trachymyrmex septentrionalis</name>
    <dbReference type="NCBI Taxonomy" id="34720"/>
    <lineage>
        <taxon>Eukaryota</taxon>
        <taxon>Metazoa</taxon>
        <taxon>Ecdysozoa</taxon>
        <taxon>Arthropoda</taxon>
        <taxon>Hexapoda</taxon>
        <taxon>Insecta</taxon>
        <taxon>Pterygota</taxon>
        <taxon>Neoptera</taxon>
        <taxon>Endopterygota</taxon>
        <taxon>Hymenoptera</taxon>
        <taxon>Apocrita</taxon>
        <taxon>Aculeata</taxon>
        <taxon>Formicoidea</taxon>
        <taxon>Formicidae</taxon>
        <taxon>Myrmicinae</taxon>
        <taxon>Trachymyrmex</taxon>
    </lineage>
</organism>